<evidence type="ECO:0000313" key="4">
    <source>
        <dbReference type="EMBL" id="KAJ7336104.1"/>
    </source>
</evidence>
<evidence type="ECO:0000256" key="1">
    <source>
        <dbReference type="SAM" id="Coils"/>
    </source>
</evidence>
<dbReference type="Gene3D" id="3.30.420.10">
    <property type="entry name" value="Ribonuclease H-like superfamily/Ribonuclease H"/>
    <property type="match status" value="1"/>
</dbReference>
<name>A0AAD6ZRA4_9AGAR</name>
<keyword evidence="1" id="KW-0175">Coiled coil</keyword>
<feature type="region of interest" description="Disordered" evidence="2">
    <location>
        <begin position="1"/>
        <end position="31"/>
    </location>
</feature>
<protein>
    <recommendedName>
        <fullName evidence="3">RNase H type-1 domain-containing protein</fullName>
    </recommendedName>
</protein>
<dbReference type="GO" id="GO:0003676">
    <property type="term" value="F:nucleic acid binding"/>
    <property type="evidence" value="ECO:0007669"/>
    <property type="project" value="InterPro"/>
</dbReference>
<reference evidence="4" key="1">
    <citation type="submission" date="2023-03" db="EMBL/GenBank/DDBJ databases">
        <title>Massive genome expansion in bonnet fungi (Mycena s.s.) driven by repeated elements and novel gene families across ecological guilds.</title>
        <authorList>
            <consortium name="Lawrence Berkeley National Laboratory"/>
            <person name="Harder C.B."/>
            <person name="Miyauchi S."/>
            <person name="Viragh M."/>
            <person name="Kuo A."/>
            <person name="Thoen E."/>
            <person name="Andreopoulos B."/>
            <person name="Lu D."/>
            <person name="Skrede I."/>
            <person name="Drula E."/>
            <person name="Henrissat B."/>
            <person name="Morin E."/>
            <person name="Kohler A."/>
            <person name="Barry K."/>
            <person name="LaButti K."/>
            <person name="Morin E."/>
            <person name="Salamov A."/>
            <person name="Lipzen A."/>
            <person name="Mereny Z."/>
            <person name="Hegedus B."/>
            <person name="Baldrian P."/>
            <person name="Stursova M."/>
            <person name="Weitz H."/>
            <person name="Taylor A."/>
            <person name="Grigoriev I.V."/>
            <person name="Nagy L.G."/>
            <person name="Martin F."/>
            <person name="Kauserud H."/>
        </authorList>
    </citation>
    <scope>NUCLEOTIDE SEQUENCE</scope>
    <source>
        <strain evidence="4">CBHHK002</strain>
    </source>
</reference>
<dbReference type="EMBL" id="JARIHO010000031">
    <property type="protein sequence ID" value="KAJ7336104.1"/>
    <property type="molecule type" value="Genomic_DNA"/>
</dbReference>
<keyword evidence="5" id="KW-1185">Reference proteome</keyword>
<dbReference type="AlphaFoldDB" id="A0AAD6ZRA4"/>
<gene>
    <name evidence="4" type="ORF">DFH08DRAFT_965009</name>
</gene>
<feature type="domain" description="RNase H type-1" evidence="3">
    <location>
        <begin position="74"/>
        <end position="118"/>
    </location>
</feature>
<dbReference type="InterPro" id="IPR002156">
    <property type="entry name" value="RNaseH_domain"/>
</dbReference>
<dbReference type="InterPro" id="IPR036397">
    <property type="entry name" value="RNaseH_sf"/>
</dbReference>
<dbReference type="GO" id="GO:0004523">
    <property type="term" value="F:RNA-DNA hybrid ribonuclease activity"/>
    <property type="evidence" value="ECO:0007669"/>
    <property type="project" value="InterPro"/>
</dbReference>
<feature type="coiled-coil region" evidence="1">
    <location>
        <begin position="155"/>
        <end position="182"/>
    </location>
</feature>
<dbReference type="Pfam" id="PF00075">
    <property type="entry name" value="RNase_H"/>
    <property type="match status" value="1"/>
</dbReference>
<accession>A0AAD6ZRA4</accession>
<sequence>MSLHTRTTGTVTAYPRKTQEEDYETHEEDEDDDLVVFDRRVTITGELAEIFRIFTEGQEGKGGPGEDQGYIGVANRDLDKATVARLRQRKREIKMKWVKGHSGHIRNEGADRMADEGARKDAPDEVNMEIPPELKLTGAKLSAMTQSLAYKAIRERKMKKKLKKRERTKANMERAKAEAEDNYGFIPTEEKIWKSFQSKDLSKQCQYFLWMIAHDAY</sequence>
<proteinExistence type="predicted"/>
<evidence type="ECO:0000256" key="2">
    <source>
        <dbReference type="SAM" id="MobiDB-lite"/>
    </source>
</evidence>
<dbReference type="Proteomes" id="UP001218218">
    <property type="component" value="Unassembled WGS sequence"/>
</dbReference>
<dbReference type="InterPro" id="IPR012337">
    <property type="entry name" value="RNaseH-like_sf"/>
</dbReference>
<evidence type="ECO:0000259" key="3">
    <source>
        <dbReference type="Pfam" id="PF00075"/>
    </source>
</evidence>
<dbReference type="SUPFAM" id="SSF53098">
    <property type="entry name" value="Ribonuclease H-like"/>
    <property type="match status" value="1"/>
</dbReference>
<comment type="caution">
    <text evidence="4">The sequence shown here is derived from an EMBL/GenBank/DDBJ whole genome shotgun (WGS) entry which is preliminary data.</text>
</comment>
<evidence type="ECO:0000313" key="5">
    <source>
        <dbReference type="Proteomes" id="UP001218218"/>
    </source>
</evidence>
<feature type="compositionally biased region" description="Acidic residues" evidence="2">
    <location>
        <begin position="21"/>
        <end position="31"/>
    </location>
</feature>
<organism evidence="4 5">
    <name type="scientific">Mycena albidolilacea</name>
    <dbReference type="NCBI Taxonomy" id="1033008"/>
    <lineage>
        <taxon>Eukaryota</taxon>
        <taxon>Fungi</taxon>
        <taxon>Dikarya</taxon>
        <taxon>Basidiomycota</taxon>
        <taxon>Agaricomycotina</taxon>
        <taxon>Agaricomycetes</taxon>
        <taxon>Agaricomycetidae</taxon>
        <taxon>Agaricales</taxon>
        <taxon>Marasmiineae</taxon>
        <taxon>Mycenaceae</taxon>
        <taxon>Mycena</taxon>
    </lineage>
</organism>
<feature type="compositionally biased region" description="Polar residues" evidence="2">
    <location>
        <begin position="1"/>
        <end position="11"/>
    </location>
</feature>